<reference evidence="2 3" key="1">
    <citation type="submission" date="2017-05" db="EMBL/GenBank/DDBJ databases">
        <title>Complete and WGS of Bordetella genogroups.</title>
        <authorList>
            <person name="Spilker T."/>
            <person name="LiPuma J."/>
        </authorList>
    </citation>
    <scope>NUCLEOTIDE SEQUENCE [LARGE SCALE GENOMIC DNA]</scope>
    <source>
        <strain evidence="2 3">AU19157</strain>
    </source>
</reference>
<dbReference type="RefSeq" id="WP_086062936.1">
    <property type="nucleotide sequence ID" value="NZ_CP021108.1"/>
</dbReference>
<gene>
    <name evidence="2" type="ORF">CAL12_01930</name>
</gene>
<name>A0A1W6YGQ2_9BORD</name>
<keyword evidence="1" id="KW-0472">Membrane</keyword>
<protein>
    <submittedName>
        <fullName evidence="2">Uncharacterized protein</fullName>
    </submittedName>
</protein>
<feature type="transmembrane region" description="Helical" evidence="1">
    <location>
        <begin position="34"/>
        <end position="53"/>
    </location>
</feature>
<keyword evidence="1" id="KW-0812">Transmembrane</keyword>
<dbReference type="EMBL" id="CP021108">
    <property type="protein sequence ID" value="ARP79703.1"/>
    <property type="molecule type" value="Genomic_DNA"/>
</dbReference>
<sequence length="105" mass="10927">MRILFLRDTADVANESPVRDGGADHGNRAGDARLAAGAALTLVFIVVHAWAWLAGRPVLGENRSGAARVRDGGLGKRAAGEPAAGLANSTELIGMTAFWLFCLAE</sequence>
<evidence type="ECO:0000256" key="1">
    <source>
        <dbReference type="SAM" id="Phobius"/>
    </source>
</evidence>
<keyword evidence="1" id="KW-1133">Transmembrane helix</keyword>
<accession>A0A1W6YGQ2</accession>
<dbReference type="OrthoDB" id="9836689at2"/>
<proteinExistence type="predicted"/>
<dbReference type="AlphaFoldDB" id="A0A1W6YGQ2"/>
<evidence type="ECO:0000313" key="2">
    <source>
        <dbReference type="EMBL" id="ARP79703.1"/>
    </source>
</evidence>
<keyword evidence="3" id="KW-1185">Reference proteome</keyword>
<dbReference type="STRING" id="1416806.CAL12_01930"/>
<evidence type="ECO:0000313" key="3">
    <source>
        <dbReference type="Proteomes" id="UP000194151"/>
    </source>
</evidence>
<dbReference type="KEGG" id="bgv:CAL12_01930"/>
<dbReference type="Proteomes" id="UP000194151">
    <property type="component" value="Chromosome"/>
</dbReference>
<organism evidence="2 3">
    <name type="scientific">Bordetella genomosp. 8</name>
    <dbReference type="NCBI Taxonomy" id="1416806"/>
    <lineage>
        <taxon>Bacteria</taxon>
        <taxon>Pseudomonadati</taxon>
        <taxon>Pseudomonadota</taxon>
        <taxon>Betaproteobacteria</taxon>
        <taxon>Burkholderiales</taxon>
        <taxon>Alcaligenaceae</taxon>
        <taxon>Bordetella</taxon>
    </lineage>
</organism>